<dbReference type="GO" id="GO:0016740">
    <property type="term" value="F:transferase activity"/>
    <property type="evidence" value="ECO:0007669"/>
    <property type="project" value="UniProtKB-KW"/>
</dbReference>
<protein>
    <submittedName>
        <fullName evidence="5">GNAT family protein</fullName>
        <ecNumber evidence="5">2.-.-.-</ecNumber>
    </submittedName>
</protein>
<evidence type="ECO:0000313" key="6">
    <source>
        <dbReference type="Proteomes" id="UP001240150"/>
    </source>
</evidence>
<dbReference type="RefSeq" id="WP_284914818.1">
    <property type="nucleotide sequence ID" value="NZ_CP126980.1"/>
</dbReference>
<dbReference type="Proteomes" id="UP001240150">
    <property type="component" value="Chromosome"/>
</dbReference>
<dbReference type="PROSITE" id="PS51186">
    <property type="entry name" value="GNAT"/>
    <property type="match status" value="1"/>
</dbReference>
<organism evidence="5 6">
    <name type="scientific">Actinoplanes oblitus</name>
    <dbReference type="NCBI Taxonomy" id="3040509"/>
    <lineage>
        <taxon>Bacteria</taxon>
        <taxon>Bacillati</taxon>
        <taxon>Actinomycetota</taxon>
        <taxon>Actinomycetes</taxon>
        <taxon>Micromonosporales</taxon>
        <taxon>Micromonosporaceae</taxon>
        <taxon>Actinoplanes</taxon>
    </lineage>
</organism>
<evidence type="ECO:0000256" key="3">
    <source>
        <dbReference type="ARBA" id="ARBA00038502"/>
    </source>
</evidence>
<dbReference type="PANTHER" id="PTHR43792:SF8">
    <property type="entry name" value="[RIBOSOMAL PROTEIN US5]-ALANINE N-ACETYLTRANSFERASE"/>
    <property type="match status" value="1"/>
</dbReference>
<evidence type="ECO:0000256" key="2">
    <source>
        <dbReference type="ARBA" id="ARBA00023315"/>
    </source>
</evidence>
<feature type="domain" description="N-acetyltransferase" evidence="4">
    <location>
        <begin position="4"/>
        <end position="167"/>
    </location>
</feature>
<gene>
    <name evidence="5" type="ORF">ACTOB_005593</name>
</gene>
<evidence type="ECO:0000313" key="5">
    <source>
        <dbReference type="EMBL" id="WIM93610.1"/>
    </source>
</evidence>
<name>A0ABY8W721_9ACTN</name>
<comment type="similarity">
    <text evidence="3">Belongs to the acetyltransferase family. RimJ subfamily.</text>
</comment>
<dbReference type="PANTHER" id="PTHR43792">
    <property type="entry name" value="GNAT FAMILY, PUTATIVE (AFU_ORTHOLOGUE AFUA_3G00765)-RELATED-RELATED"/>
    <property type="match status" value="1"/>
</dbReference>
<sequence length="169" mass="18788">MTSVALRPMTVADWPAVHEFAQLLDVCRYQAWGPNTARETEAFVSAAAAAWQQPDPTRFVFAIVADGVVAGSAELGLRGEHQAEIGYSLHPGFWGRGLATAAARWMVGAAFGEHRRHRVYATCDPRNVASARVLTRIGMRHEGRMRETELIRDGWRDSDLYAVLTHEWA</sequence>
<accession>A0ABY8W721</accession>
<keyword evidence="6" id="KW-1185">Reference proteome</keyword>
<dbReference type="EC" id="2.-.-.-" evidence="5"/>
<dbReference type="InterPro" id="IPR016181">
    <property type="entry name" value="Acyl_CoA_acyltransferase"/>
</dbReference>
<reference evidence="5 6" key="1">
    <citation type="submission" date="2023-06" db="EMBL/GenBank/DDBJ databases">
        <authorList>
            <person name="Yushchuk O."/>
            <person name="Binda E."/>
            <person name="Ruckert-Reed C."/>
            <person name="Fedorenko V."/>
            <person name="Kalinowski J."/>
            <person name="Marinelli F."/>
        </authorList>
    </citation>
    <scope>NUCLEOTIDE SEQUENCE [LARGE SCALE GENOMIC DNA]</scope>
    <source>
        <strain evidence="5 6">NRRL 3884</strain>
    </source>
</reference>
<dbReference type="EMBL" id="CP126980">
    <property type="protein sequence ID" value="WIM93610.1"/>
    <property type="molecule type" value="Genomic_DNA"/>
</dbReference>
<proteinExistence type="inferred from homology"/>
<evidence type="ECO:0000256" key="1">
    <source>
        <dbReference type="ARBA" id="ARBA00022679"/>
    </source>
</evidence>
<keyword evidence="2" id="KW-0012">Acyltransferase</keyword>
<dbReference type="Pfam" id="PF13302">
    <property type="entry name" value="Acetyltransf_3"/>
    <property type="match status" value="1"/>
</dbReference>
<keyword evidence="1 5" id="KW-0808">Transferase</keyword>
<dbReference type="InterPro" id="IPR051531">
    <property type="entry name" value="N-acetyltransferase"/>
</dbReference>
<evidence type="ECO:0000259" key="4">
    <source>
        <dbReference type="PROSITE" id="PS51186"/>
    </source>
</evidence>
<dbReference type="SUPFAM" id="SSF55729">
    <property type="entry name" value="Acyl-CoA N-acyltransferases (Nat)"/>
    <property type="match status" value="1"/>
</dbReference>
<dbReference type="InterPro" id="IPR000182">
    <property type="entry name" value="GNAT_dom"/>
</dbReference>
<dbReference type="Gene3D" id="3.40.630.30">
    <property type="match status" value="1"/>
</dbReference>